<sequence length="331" mass="39361">MVAFDFSNDEWPNKIILTAEALKEEYLSWGDWNWDFKRYPKDIEAQLSHLKMLITGGKIPDLVYYGKSRENLSTNLDLATILSIYGKSEESRKILQSYKFRRKNSAEDVAVLLSLFKSWEFSEEPFDNSKFLTKVYPVIMRTLKGINSDGKFDSESQEIKVYYDLIVLMEELIVNSIDIKNLPRNLLIEKLEKVKKYVEINFMTPDGIKDNPKSAEVNPKNIKFVELYPEKSKRFFIEEEFEKYYDKRLGYLILEGEPFMDLEYNLNFTLVLYNNFFQREGERLYSRIRELVVENKNYLVPEMYTREKNMAGIYGELIHLYLLTNYYRGIE</sequence>
<dbReference type="OrthoDB" id="84052at2"/>
<keyword evidence="2" id="KW-1185">Reference proteome</keyword>
<dbReference type="RefSeq" id="WP_013387045.1">
    <property type="nucleotide sequence ID" value="NC_014632.1"/>
</dbReference>
<evidence type="ECO:0000313" key="2">
    <source>
        <dbReference type="Proteomes" id="UP000006875"/>
    </source>
</evidence>
<proteinExistence type="predicted"/>
<evidence type="ECO:0000313" key="1">
    <source>
        <dbReference type="EMBL" id="ADO82375.1"/>
    </source>
</evidence>
<dbReference type="HOGENOM" id="CLU_838820_0_0_0"/>
<dbReference type="EMBL" id="CP002281">
    <property type="protein sequence ID" value="ADO82375.1"/>
    <property type="molecule type" value="Genomic_DNA"/>
</dbReference>
<dbReference type="Proteomes" id="UP000006875">
    <property type="component" value="Chromosome"/>
</dbReference>
<name>E3H6G2_ILYPC</name>
<dbReference type="KEGG" id="ipo:Ilyop_0587"/>
<dbReference type="AlphaFoldDB" id="E3H6G2"/>
<dbReference type="eggNOG" id="ENOG502Z93Q">
    <property type="taxonomic scope" value="Bacteria"/>
</dbReference>
<organism evidence="1 2">
    <name type="scientific">Ilyobacter polytropus (strain ATCC 51220 / DSM 2926 / LMG 16218 / CuHBu1)</name>
    <dbReference type="NCBI Taxonomy" id="572544"/>
    <lineage>
        <taxon>Bacteria</taxon>
        <taxon>Fusobacteriati</taxon>
        <taxon>Fusobacteriota</taxon>
        <taxon>Fusobacteriia</taxon>
        <taxon>Fusobacteriales</taxon>
        <taxon>Fusobacteriaceae</taxon>
        <taxon>Ilyobacter</taxon>
    </lineage>
</organism>
<protein>
    <submittedName>
        <fullName evidence="1">Uncharacterized protein</fullName>
    </submittedName>
</protein>
<reference evidence="1 2" key="1">
    <citation type="journal article" date="2010" name="Stand. Genomic Sci.">
        <title>Complete genome sequence of Ilyobacter polytropus type strain (CuHbu1).</title>
        <authorList>
            <person name="Sikorski J."/>
            <person name="Chertkov O."/>
            <person name="Lapidus A."/>
            <person name="Nolan M."/>
            <person name="Lucas S."/>
            <person name="Del Rio T.G."/>
            <person name="Tice H."/>
            <person name="Cheng J.F."/>
            <person name="Tapia R."/>
            <person name="Han C."/>
            <person name="Goodwin L."/>
            <person name="Pitluck S."/>
            <person name="Liolios K."/>
            <person name="Ivanova N."/>
            <person name="Mavromatis K."/>
            <person name="Mikhailova N."/>
            <person name="Pati A."/>
            <person name="Chen A."/>
            <person name="Palaniappan K."/>
            <person name="Land M."/>
            <person name="Hauser L."/>
            <person name="Chang Y.J."/>
            <person name="Jeffries C.D."/>
            <person name="Brambilla E."/>
            <person name="Yasawong M."/>
            <person name="Rohde M."/>
            <person name="Pukall R."/>
            <person name="Spring S."/>
            <person name="Goker M."/>
            <person name="Woyke T."/>
            <person name="Bristow J."/>
            <person name="Eisen J.A."/>
            <person name="Markowitz V."/>
            <person name="Hugenholtz P."/>
            <person name="Kyrpides N.C."/>
            <person name="Klenk H.P."/>
        </authorList>
    </citation>
    <scope>NUCLEOTIDE SEQUENCE [LARGE SCALE GENOMIC DNA]</scope>
    <source>
        <strain evidence="2">ATCC 51220 / DSM 2926 / LMG 16218 / CuHBu1</strain>
    </source>
</reference>
<gene>
    <name evidence="1" type="ordered locus">Ilyop_0587</name>
</gene>
<dbReference type="STRING" id="572544.Ilyop_0587"/>
<accession>E3H6G2</accession>